<evidence type="ECO:0000313" key="1">
    <source>
        <dbReference type="EMBL" id="PWA52955.1"/>
    </source>
</evidence>
<dbReference type="OrthoDB" id="1935089at2759"/>
<dbReference type="STRING" id="35608.A0A2U1LVB3"/>
<dbReference type="Proteomes" id="UP000245207">
    <property type="component" value="Unassembled WGS sequence"/>
</dbReference>
<evidence type="ECO:0000313" key="2">
    <source>
        <dbReference type="Proteomes" id="UP000245207"/>
    </source>
</evidence>
<dbReference type="EMBL" id="PKPP01007600">
    <property type="protein sequence ID" value="PWA52955.1"/>
    <property type="molecule type" value="Genomic_DNA"/>
</dbReference>
<keyword evidence="2" id="KW-1185">Reference proteome</keyword>
<dbReference type="AlphaFoldDB" id="A0A2U1LVB3"/>
<protein>
    <submittedName>
        <fullName evidence="1">Uncharacterized protein</fullName>
    </submittedName>
</protein>
<gene>
    <name evidence="1" type="ORF">CTI12_AA279170</name>
</gene>
<sequence length="196" mass="23081">MWLREESIHRVITNTWASCLANGLEHDPCAILKECATKLSEWNKVSFGHVQRSIKSKKRALEVFQSRFDPSTWEEQRVLREEIKELLTREEIMWKQRSRVQWLREGDKNTRFFHSRASNQREHNNILRLKDEDGRWVENEEDLCTVSVKYLSNLFSSSSPQSCSSVVEDIDQSLTDNDRVALERQVTSTEVHEALM</sequence>
<reference evidence="1 2" key="1">
    <citation type="journal article" date="2018" name="Mol. Plant">
        <title>The genome of Artemisia annua provides insight into the evolution of Asteraceae family and artemisinin biosynthesis.</title>
        <authorList>
            <person name="Shen Q."/>
            <person name="Zhang L."/>
            <person name="Liao Z."/>
            <person name="Wang S."/>
            <person name="Yan T."/>
            <person name="Shi P."/>
            <person name="Liu M."/>
            <person name="Fu X."/>
            <person name="Pan Q."/>
            <person name="Wang Y."/>
            <person name="Lv Z."/>
            <person name="Lu X."/>
            <person name="Zhang F."/>
            <person name="Jiang W."/>
            <person name="Ma Y."/>
            <person name="Chen M."/>
            <person name="Hao X."/>
            <person name="Li L."/>
            <person name="Tang Y."/>
            <person name="Lv G."/>
            <person name="Zhou Y."/>
            <person name="Sun X."/>
            <person name="Brodelius P.E."/>
            <person name="Rose J.K.C."/>
            <person name="Tang K."/>
        </authorList>
    </citation>
    <scope>NUCLEOTIDE SEQUENCE [LARGE SCALE GENOMIC DNA]</scope>
    <source>
        <strain evidence="2">cv. Huhao1</strain>
        <tissue evidence="1">Leaf</tissue>
    </source>
</reference>
<name>A0A2U1LVB3_ARTAN</name>
<proteinExistence type="predicted"/>
<accession>A0A2U1LVB3</accession>
<comment type="caution">
    <text evidence="1">The sequence shown here is derived from an EMBL/GenBank/DDBJ whole genome shotgun (WGS) entry which is preliminary data.</text>
</comment>
<organism evidence="1 2">
    <name type="scientific">Artemisia annua</name>
    <name type="common">Sweet wormwood</name>
    <dbReference type="NCBI Taxonomy" id="35608"/>
    <lineage>
        <taxon>Eukaryota</taxon>
        <taxon>Viridiplantae</taxon>
        <taxon>Streptophyta</taxon>
        <taxon>Embryophyta</taxon>
        <taxon>Tracheophyta</taxon>
        <taxon>Spermatophyta</taxon>
        <taxon>Magnoliopsida</taxon>
        <taxon>eudicotyledons</taxon>
        <taxon>Gunneridae</taxon>
        <taxon>Pentapetalae</taxon>
        <taxon>asterids</taxon>
        <taxon>campanulids</taxon>
        <taxon>Asterales</taxon>
        <taxon>Asteraceae</taxon>
        <taxon>Asteroideae</taxon>
        <taxon>Anthemideae</taxon>
        <taxon>Artemisiinae</taxon>
        <taxon>Artemisia</taxon>
    </lineage>
</organism>